<dbReference type="InterPro" id="IPR023198">
    <property type="entry name" value="PGP-like_dom2"/>
</dbReference>
<organism evidence="1 2">
    <name type="scientific">Fictibacillus barbaricus</name>
    <dbReference type="NCBI Taxonomy" id="182136"/>
    <lineage>
        <taxon>Bacteria</taxon>
        <taxon>Bacillati</taxon>
        <taxon>Bacillota</taxon>
        <taxon>Bacilli</taxon>
        <taxon>Bacillales</taxon>
        <taxon>Fictibacillaceae</taxon>
        <taxon>Fictibacillus</taxon>
    </lineage>
</organism>
<dbReference type="InterPro" id="IPR023214">
    <property type="entry name" value="HAD_sf"/>
</dbReference>
<evidence type="ECO:0000313" key="1">
    <source>
        <dbReference type="EMBL" id="MDR7072451.1"/>
    </source>
</evidence>
<dbReference type="InterPro" id="IPR036412">
    <property type="entry name" value="HAD-like_sf"/>
</dbReference>
<reference evidence="1 2" key="1">
    <citation type="submission" date="2023-07" db="EMBL/GenBank/DDBJ databases">
        <title>Sorghum-associated microbial communities from plants grown in Nebraska, USA.</title>
        <authorList>
            <person name="Schachtman D."/>
        </authorList>
    </citation>
    <scope>NUCLEOTIDE SEQUENCE [LARGE SCALE GENOMIC DNA]</scope>
    <source>
        <strain evidence="1 2">BE211</strain>
    </source>
</reference>
<dbReference type="Pfam" id="PF00702">
    <property type="entry name" value="Hydrolase"/>
    <property type="match status" value="1"/>
</dbReference>
<dbReference type="SFLD" id="SFLDG01129">
    <property type="entry name" value="C1.5:_HAD__Beta-PGM__Phosphata"/>
    <property type="match status" value="1"/>
</dbReference>
<dbReference type="SFLD" id="SFLDS00003">
    <property type="entry name" value="Haloacid_Dehalogenase"/>
    <property type="match status" value="1"/>
</dbReference>
<dbReference type="EMBL" id="JAVDWA010000002">
    <property type="protein sequence ID" value="MDR7072451.1"/>
    <property type="molecule type" value="Genomic_DNA"/>
</dbReference>
<dbReference type="RefSeq" id="WP_310257749.1">
    <property type="nucleotide sequence ID" value="NZ_JAVDWA010000002.1"/>
</dbReference>
<dbReference type="Proteomes" id="UP001258181">
    <property type="component" value="Unassembled WGS sequence"/>
</dbReference>
<dbReference type="Gene3D" id="3.40.50.1000">
    <property type="entry name" value="HAD superfamily/HAD-like"/>
    <property type="match status" value="1"/>
</dbReference>
<keyword evidence="1" id="KW-0326">Glycosidase</keyword>
<accession>A0ABU1TZ38</accession>
<dbReference type="InterPro" id="IPR050155">
    <property type="entry name" value="HAD-like_hydrolase_sf"/>
</dbReference>
<dbReference type="PANTHER" id="PTHR43434:SF1">
    <property type="entry name" value="PHOSPHOGLYCOLATE PHOSPHATASE"/>
    <property type="match status" value="1"/>
</dbReference>
<dbReference type="Gene3D" id="1.10.150.240">
    <property type="entry name" value="Putative phosphatase, domain 2"/>
    <property type="match status" value="1"/>
</dbReference>
<dbReference type="PANTHER" id="PTHR43434">
    <property type="entry name" value="PHOSPHOGLYCOLATE PHOSPHATASE"/>
    <property type="match status" value="1"/>
</dbReference>
<dbReference type="SUPFAM" id="SSF56784">
    <property type="entry name" value="HAD-like"/>
    <property type="match status" value="1"/>
</dbReference>
<evidence type="ECO:0000313" key="2">
    <source>
        <dbReference type="Proteomes" id="UP001258181"/>
    </source>
</evidence>
<comment type="caution">
    <text evidence="1">The sequence shown here is derived from an EMBL/GenBank/DDBJ whole genome shotgun (WGS) entry which is preliminary data.</text>
</comment>
<keyword evidence="1" id="KW-0378">Hydrolase</keyword>
<keyword evidence="2" id="KW-1185">Reference proteome</keyword>
<name>A0ABU1TZ38_9BACL</name>
<dbReference type="GO" id="GO:0008782">
    <property type="term" value="F:adenosylhomocysteine nucleosidase activity"/>
    <property type="evidence" value="ECO:0007669"/>
    <property type="project" value="UniProtKB-EC"/>
</dbReference>
<dbReference type="EC" id="3.2.2.9" evidence="1"/>
<protein>
    <submittedName>
        <fullName evidence="1">Adenosylhomocysteine nucleosidase</fullName>
        <ecNumber evidence="1">3.2.2.9</ecNumber>
    </submittedName>
</protein>
<sequence>MKSFIFDMDGTLFQTEKILEGSLEDTFNQLRAIELWHEETPIETYRLIMGVPLPVVWETLLPYQSCEIRSKANDLFQEHLIANIRKGNGLLYPHVLEVFEFFREKNIPIFIASNGLSEYLRAIVDYYELDQWVTETFSIQQISTQNKTDLVRYIIKKHNITNGAVVGDRLSDIMAAKENNLFAVGCNFDFAQENELSQADIVIDDLQELKTLFSEQLIRNK</sequence>
<proteinExistence type="predicted"/>
<gene>
    <name evidence="1" type="ORF">J2X07_001428</name>
</gene>